<protein>
    <submittedName>
        <fullName evidence="2">Putative phosphoribosyltransferase</fullName>
    </submittedName>
</protein>
<dbReference type="AlphaFoldDB" id="A0A839MY68"/>
<dbReference type="Gene3D" id="3.30.1310.20">
    <property type="entry name" value="PRTase-like"/>
    <property type="match status" value="1"/>
</dbReference>
<dbReference type="CDD" id="cd06223">
    <property type="entry name" value="PRTases_typeI"/>
    <property type="match status" value="1"/>
</dbReference>
<dbReference type="InterPro" id="IPR000836">
    <property type="entry name" value="PRTase_dom"/>
</dbReference>
<accession>A0A839MY68</accession>
<sequence length="221" mass="23343">MTRPGDREPYADRAAAGAAVADALADLAGRPDVVVLGLPRGGVPVAAVVARRLSAPLDVLVVRKLGLPRHPELAMGAVAGSAGELQLVRNAEVIGHGRVRRRAFEQVLRAETAELRRREALYRGARAPLRLRGRTVVVVDDGLATGASMRVAVRVIHQQEAALLVVAVPIGPVDVCAALATEVDRLVCPWTPADFVAVGAGYREFGQTPDDEVRRLLGVVG</sequence>
<reference evidence="2 3" key="1">
    <citation type="submission" date="2020-08" db="EMBL/GenBank/DDBJ databases">
        <title>Sequencing the genomes of 1000 actinobacteria strains.</title>
        <authorList>
            <person name="Klenk H.-P."/>
        </authorList>
    </citation>
    <scope>NUCLEOTIDE SEQUENCE [LARGE SCALE GENOMIC DNA]</scope>
    <source>
        <strain evidence="2 3">DSM 105369</strain>
    </source>
</reference>
<keyword evidence="2" id="KW-0328">Glycosyltransferase</keyword>
<dbReference type="Gene3D" id="3.40.50.2020">
    <property type="match status" value="1"/>
</dbReference>
<dbReference type="SUPFAM" id="SSF53271">
    <property type="entry name" value="PRTase-like"/>
    <property type="match status" value="1"/>
</dbReference>
<name>A0A839MY68_9MICO</name>
<comment type="caution">
    <text evidence="2">The sequence shown here is derived from an EMBL/GenBank/DDBJ whole genome shotgun (WGS) entry which is preliminary data.</text>
</comment>
<keyword evidence="2" id="KW-0808">Transferase</keyword>
<keyword evidence="3" id="KW-1185">Reference proteome</keyword>
<proteinExistence type="predicted"/>
<evidence type="ECO:0000313" key="2">
    <source>
        <dbReference type="EMBL" id="MBB2890390.1"/>
    </source>
</evidence>
<organism evidence="2 3">
    <name type="scientific">Flexivirga oryzae</name>
    <dbReference type="NCBI Taxonomy" id="1794944"/>
    <lineage>
        <taxon>Bacteria</taxon>
        <taxon>Bacillati</taxon>
        <taxon>Actinomycetota</taxon>
        <taxon>Actinomycetes</taxon>
        <taxon>Micrococcales</taxon>
        <taxon>Dermacoccaceae</taxon>
        <taxon>Flexivirga</taxon>
    </lineage>
</organism>
<dbReference type="Proteomes" id="UP000559182">
    <property type="component" value="Unassembled WGS sequence"/>
</dbReference>
<evidence type="ECO:0000313" key="3">
    <source>
        <dbReference type="Proteomes" id="UP000559182"/>
    </source>
</evidence>
<evidence type="ECO:0000259" key="1">
    <source>
        <dbReference type="Pfam" id="PF00156"/>
    </source>
</evidence>
<dbReference type="RefSeq" id="WP_183318443.1">
    <property type="nucleotide sequence ID" value="NZ_JACHVQ010000001.1"/>
</dbReference>
<dbReference type="EMBL" id="JACHVQ010000001">
    <property type="protein sequence ID" value="MBB2890390.1"/>
    <property type="molecule type" value="Genomic_DNA"/>
</dbReference>
<dbReference type="InterPro" id="IPR029057">
    <property type="entry name" value="PRTase-like"/>
</dbReference>
<dbReference type="Pfam" id="PF00156">
    <property type="entry name" value="Pribosyltran"/>
    <property type="match status" value="1"/>
</dbReference>
<feature type="domain" description="Phosphoribosyltransferase" evidence="1">
    <location>
        <begin position="20"/>
        <end position="170"/>
    </location>
</feature>
<gene>
    <name evidence="2" type="ORF">FHU39_000374</name>
</gene>
<dbReference type="GO" id="GO:0016757">
    <property type="term" value="F:glycosyltransferase activity"/>
    <property type="evidence" value="ECO:0007669"/>
    <property type="project" value="UniProtKB-KW"/>
</dbReference>